<dbReference type="eggNOG" id="ENOG503292A">
    <property type="taxonomic scope" value="Bacteria"/>
</dbReference>
<feature type="compositionally biased region" description="Basic and acidic residues" evidence="1">
    <location>
        <begin position="60"/>
        <end position="90"/>
    </location>
</feature>
<protein>
    <submittedName>
        <fullName evidence="3">Uncharacterized protein</fullName>
    </submittedName>
</protein>
<dbReference type="GeneID" id="90545743"/>
<name>A0A1I2LM39_9CLOT</name>
<gene>
    <name evidence="3" type="ORF">SAMN04487885_11073</name>
</gene>
<evidence type="ECO:0000313" key="3">
    <source>
        <dbReference type="EMBL" id="SFF78487.1"/>
    </source>
</evidence>
<dbReference type="OrthoDB" id="1911898at2"/>
<reference evidence="3 4" key="1">
    <citation type="submission" date="2016-10" db="EMBL/GenBank/DDBJ databases">
        <authorList>
            <person name="de Groot N.N."/>
        </authorList>
    </citation>
    <scope>NUCLEOTIDE SEQUENCE [LARGE SCALE GENOMIC DNA]</scope>
    <source>
        <strain evidence="3 4">NLAE-zl-G419</strain>
    </source>
</reference>
<keyword evidence="2" id="KW-1133">Transmembrane helix</keyword>
<feature type="compositionally biased region" description="Basic and acidic residues" evidence="1">
    <location>
        <begin position="44"/>
        <end position="53"/>
    </location>
</feature>
<keyword evidence="2" id="KW-0812">Transmembrane</keyword>
<dbReference type="Proteomes" id="UP000182135">
    <property type="component" value="Unassembled WGS sequence"/>
</dbReference>
<accession>A0A1I2LM39</accession>
<sequence length="193" mass="21926">MNKKLLYCILIMCTLITSVTIVYILSSDFINNDKVEEIVEVKNETPQETKKEALNQTAEAEGKKQSEKKNEADKIVKETKNNETTKESKVQESPQKNVASTSKKEEAKSVFKVNAGTIEKSLSTMDKAKLLFIGSKLSTVDEGRVKDYLSDNDREEGVKKAYKLLKQRLDDDDINKVKEILEKYINIDVVENQ</sequence>
<evidence type="ECO:0000313" key="4">
    <source>
        <dbReference type="Proteomes" id="UP000182135"/>
    </source>
</evidence>
<feature type="compositionally biased region" description="Polar residues" evidence="1">
    <location>
        <begin position="91"/>
        <end position="101"/>
    </location>
</feature>
<proteinExistence type="predicted"/>
<dbReference type="AlphaFoldDB" id="A0A1I2LM39"/>
<dbReference type="RefSeq" id="WP_051196240.1">
    <property type="nucleotide sequence ID" value="NZ_BAAACD010000033.1"/>
</dbReference>
<keyword evidence="4" id="KW-1185">Reference proteome</keyword>
<feature type="region of interest" description="Disordered" evidence="1">
    <location>
        <begin position="44"/>
        <end position="104"/>
    </location>
</feature>
<dbReference type="EMBL" id="FOOE01000010">
    <property type="protein sequence ID" value="SFF78487.1"/>
    <property type="molecule type" value="Genomic_DNA"/>
</dbReference>
<evidence type="ECO:0000256" key="2">
    <source>
        <dbReference type="SAM" id="Phobius"/>
    </source>
</evidence>
<feature type="transmembrane region" description="Helical" evidence="2">
    <location>
        <begin position="5"/>
        <end position="25"/>
    </location>
</feature>
<keyword evidence="2" id="KW-0472">Membrane</keyword>
<organism evidence="3 4">
    <name type="scientific">Clostridium cadaveris</name>
    <dbReference type="NCBI Taxonomy" id="1529"/>
    <lineage>
        <taxon>Bacteria</taxon>
        <taxon>Bacillati</taxon>
        <taxon>Bacillota</taxon>
        <taxon>Clostridia</taxon>
        <taxon>Eubacteriales</taxon>
        <taxon>Clostridiaceae</taxon>
        <taxon>Clostridium</taxon>
    </lineage>
</organism>
<evidence type="ECO:0000256" key="1">
    <source>
        <dbReference type="SAM" id="MobiDB-lite"/>
    </source>
</evidence>